<keyword evidence="1" id="KW-1133">Transmembrane helix</keyword>
<proteinExistence type="predicted"/>
<evidence type="ECO:0000313" key="2">
    <source>
        <dbReference type="EMBL" id="TQS41093.1"/>
    </source>
</evidence>
<evidence type="ECO:0000313" key="3">
    <source>
        <dbReference type="Proteomes" id="UP000317982"/>
    </source>
</evidence>
<keyword evidence="3" id="KW-1185">Reference proteome</keyword>
<dbReference type="AlphaFoldDB" id="A0A545AIF2"/>
<comment type="caution">
    <text evidence="2">The sequence shown here is derived from an EMBL/GenBank/DDBJ whole genome shotgun (WGS) entry which is preliminary data.</text>
</comment>
<dbReference type="RefSeq" id="WP_142708523.1">
    <property type="nucleotide sequence ID" value="NZ_VIRS01000030.1"/>
</dbReference>
<dbReference type="Proteomes" id="UP000317982">
    <property type="component" value="Unassembled WGS sequence"/>
</dbReference>
<accession>A0A545AIF2</accession>
<sequence>MRWGLAAVVLAGGFGLAYVAWGLIDNVAVASTLVFLALICACMIVALWGGDESVSRTTPDRRGGRSVPRR</sequence>
<keyword evidence="1" id="KW-0472">Membrane</keyword>
<gene>
    <name evidence="2" type="ORF">FL583_31525</name>
</gene>
<name>A0A545AIF2_9ACTN</name>
<organism evidence="2 3">
    <name type="scientific">Cryptosporangium phraense</name>
    <dbReference type="NCBI Taxonomy" id="2593070"/>
    <lineage>
        <taxon>Bacteria</taxon>
        <taxon>Bacillati</taxon>
        <taxon>Actinomycetota</taxon>
        <taxon>Actinomycetes</taxon>
        <taxon>Cryptosporangiales</taxon>
        <taxon>Cryptosporangiaceae</taxon>
        <taxon>Cryptosporangium</taxon>
    </lineage>
</organism>
<evidence type="ECO:0000256" key="1">
    <source>
        <dbReference type="SAM" id="Phobius"/>
    </source>
</evidence>
<reference evidence="2 3" key="1">
    <citation type="submission" date="2019-07" db="EMBL/GenBank/DDBJ databases">
        <title>Cryptosporangium phraense sp. nov., isolated from plant litter.</title>
        <authorList>
            <person name="Suriyachadkun C."/>
        </authorList>
    </citation>
    <scope>NUCLEOTIDE SEQUENCE [LARGE SCALE GENOMIC DNA]</scope>
    <source>
        <strain evidence="2 3">A-T 5661</strain>
    </source>
</reference>
<feature type="transmembrane region" description="Helical" evidence="1">
    <location>
        <begin position="27"/>
        <end position="48"/>
    </location>
</feature>
<dbReference type="EMBL" id="VIRS01000030">
    <property type="protein sequence ID" value="TQS41093.1"/>
    <property type="molecule type" value="Genomic_DNA"/>
</dbReference>
<dbReference type="InParanoid" id="A0A545AIF2"/>
<keyword evidence="1" id="KW-0812">Transmembrane</keyword>
<protein>
    <submittedName>
        <fullName evidence="2">Uncharacterized protein</fullName>
    </submittedName>
</protein>